<dbReference type="InterPro" id="IPR000326">
    <property type="entry name" value="PAP2/HPO"/>
</dbReference>
<evidence type="ECO:0000259" key="2">
    <source>
        <dbReference type="SMART" id="SM00014"/>
    </source>
</evidence>
<gene>
    <name evidence="3" type="ORF">BN8_06192</name>
</gene>
<dbReference type="PANTHER" id="PTHR14969:SF13">
    <property type="entry name" value="AT30094P"/>
    <property type="match status" value="1"/>
</dbReference>
<feature type="transmembrane region" description="Helical" evidence="1">
    <location>
        <begin position="157"/>
        <end position="176"/>
    </location>
</feature>
<evidence type="ECO:0000256" key="1">
    <source>
        <dbReference type="SAM" id="Phobius"/>
    </source>
</evidence>
<dbReference type="SUPFAM" id="SSF48317">
    <property type="entry name" value="Acid phosphatase/Vanadium-dependent haloperoxidase"/>
    <property type="match status" value="1"/>
</dbReference>
<evidence type="ECO:0000313" key="3">
    <source>
        <dbReference type="EMBL" id="CCH56806.1"/>
    </source>
</evidence>
<protein>
    <submittedName>
        <fullName evidence="3">Phosphoesterase PA-phosphatase related</fullName>
    </submittedName>
</protein>
<organism evidence="3 4">
    <name type="scientific">Fibrisoma limi BUZ 3</name>
    <dbReference type="NCBI Taxonomy" id="1185876"/>
    <lineage>
        <taxon>Bacteria</taxon>
        <taxon>Pseudomonadati</taxon>
        <taxon>Bacteroidota</taxon>
        <taxon>Cytophagia</taxon>
        <taxon>Cytophagales</taxon>
        <taxon>Spirosomataceae</taxon>
        <taxon>Fibrisoma</taxon>
    </lineage>
</organism>
<proteinExistence type="predicted"/>
<reference evidence="3 4" key="1">
    <citation type="journal article" date="2012" name="J. Bacteriol.">
        <title>Genome Sequence of the Filamentous Bacterium Fibrisoma limi BUZ 3T.</title>
        <authorList>
            <person name="Filippini M."/>
            <person name="Qi W."/>
            <person name="Jaenicke S."/>
            <person name="Goesmann A."/>
            <person name="Smits T.H."/>
            <person name="Bagheri H.C."/>
        </authorList>
    </citation>
    <scope>NUCLEOTIDE SEQUENCE [LARGE SCALE GENOMIC DNA]</scope>
    <source>
        <strain evidence="4">BUZ 3T</strain>
    </source>
</reference>
<dbReference type="AlphaFoldDB" id="I2GSC7"/>
<dbReference type="Gene3D" id="1.20.144.10">
    <property type="entry name" value="Phosphatidic acid phosphatase type 2/haloperoxidase"/>
    <property type="match status" value="1"/>
</dbReference>
<dbReference type="EMBL" id="CAIT01000010">
    <property type="protein sequence ID" value="CCH56806.1"/>
    <property type="molecule type" value="Genomic_DNA"/>
</dbReference>
<accession>I2GSC7</accession>
<keyword evidence="1" id="KW-0812">Transmembrane</keyword>
<name>I2GSC7_9BACT</name>
<feature type="transmembrane region" description="Helical" evidence="1">
    <location>
        <begin position="182"/>
        <end position="200"/>
    </location>
</feature>
<feature type="domain" description="Phosphatidic acid phosphatase type 2/haloperoxidase" evidence="2">
    <location>
        <begin position="78"/>
        <end position="197"/>
    </location>
</feature>
<feature type="transmembrane region" description="Helical" evidence="1">
    <location>
        <begin position="12"/>
        <end position="31"/>
    </location>
</feature>
<sequence>MMLLNLLRKNQYFFVPYLLVLAVVGVLQLVYSQEQLMQWVNVRNNRYADVFFTYATYMGDGAFFVLICTILLIRYWRIGVMAFVSFAVSSLTSIALKQLAFPKALRPLKRLEHSTYEYHLIEGLDIHSYNSFPSGHSISAFAVFSLLAMLDDRKNRSWIWILLAVLTAYSRVYLFQHFVEDVFAGALIGVVSSVAVYLALQRWALHKKETV</sequence>
<dbReference type="InterPro" id="IPR036938">
    <property type="entry name" value="PAP2/HPO_sf"/>
</dbReference>
<feature type="transmembrane region" description="Helical" evidence="1">
    <location>
        <begin position="51"/>
        <end position="73"/>
    </location>
</feature>
<evidence type="ECO:0000313" key="4">
    <source>
        <dbReference type="Proteomes" id="UP000009309"/>
    </source>
</evidence>
<dbReference type="Pfam" id="PF01569">
    <property type="entry name" value="PAP2"/>
    <property type="match status" value="1"/>
</dbReference>
<dbReference type="eggNOG" id="COG0671">
    <property type="taxonomic scope" value="Bacteria"/>
</dbReference>
<feature type="transmembrane region" description="Helical" evidence="1">
    <location>
        <begin position="80"/>
        <end position="101"/>
    </location>
</feature>
<dbReference type="PANTHER" id="PTHR14969">
    <property type="entry name" value="SPHINGOSINE-1-PHOSPHATE PHOSPHOHYDROLASE"/>
    <property type="match status" value="1"/>
</dbReference>
<dbReference type="Proteomes" id="UP000009309">
    <property type="component" value="Unassembled WGS sequence"/>
</dbReference>
<dbReference type="STRING" id="1185876.BN8_06192"/>
<comment type="caution">
    <text evidence="3">The sequence shown here is derived from an EMBL/GenBank/DDBJ whole genome shotgun (WGS) entry which is preliminary data.</text>
</comment>
<dbReference type="RefSeq" id="WP_009285367.1">
    <property type="nucleotide sequence ID" value="NZ_CAIT01000010.1"/>
</dbReference>
<keyword evidence="1" id="KW-0472">Membrane</keyword>
<feature type="transmembrane region" description="Helical" evidence="1">
    <location>
        <begin position="132"/>
        <end position="150"/>
    </location>
</feature>
<keyword evidence="4" id="KW-1185">Reference proteome</keyword>
<dbReference type="SMART" id="SM00014">
    <property type="entry name" value="acidPPc"/>
    <property type="match status" value="1"/>
</dbReference>
<keyword evidence="1" id="KW-1133">Transmembrane helix</keyword>